<dbReference type="OrthoDB" id="430044at2759"/>
<evidence type="ECO:0008006" key="8">
    <source>
        <dbReference type="Google" id="ProtNLM"/>
    </source>
</evidence>
<dbReference type="PANTHER" id="PTHR45739:SF11">
    <property type="entry name" value="FRAS1-RELATED EXTRACELLULAR MATRIX PROTEIN 1-LIKE ISOFORM X1"/>
    <property type="match status" value="1"/>
</dbReference>
<proteinExistence type="predicted"/>
<dbReference type="InterPro" id="IPR051561">
    <property type="entry name" value="FRAS1_ECM"/>
</dbReference>
<dbReference type="InterPro" id="IPR039005">
    <property type="entry name" value="CSPG_rpt"/>
</dbReference>
<gene>
    <name evidence="6" type="ORF">C0Q70_15963</name>
</gene>
<keyword evidence="7" id="KW-1185">Reference proteome</keyword>
<dbReference type="AlphaFoldDB" id="A0A2T7NNE9"/>
<evidence type="ECO:0000256" key="2">
    <source>
        <dbReference type="ARBA" id="ARBA00022737"/>
    </source>
</evidence>
<dbReference type="STRING" id="400727.A0A2T7NNE9"/>
<evidence type="ECO:0000313" key="6">
    <source>
        <dbReference type="EMBL" id="PVD22707.1"/>
    </source>
</evidence>
<dbReference type="Pfam" id="PF16184">
    <property type="entry name" value="Cadherin_3"/>
    <property type="match status" value="2"/>
</dbReference>
<accession>A0A2T7NNE9</accession>
<keyword evidence="3" id="KW-0325">Glycoprotein</keyword>
<feature type="repeat" description="CSPG" evidence="4">
    <location>
        <begin position="285"/>
        <end position="378"/>
    </location>
</feature>
<evidence type="ECO:0000256" key="5">
    <source>
        <dbReference type="SAM" id="MobiDB-lite"/>
    </source>
</evidence>
<name>A0A2T7NNE9_POMCA</name>
<keyword evidence="1" id="KW-0732">Signal</keyword>
<evidence type="ECO:0000313" key="7">
    <source>
        <dbReference type="Proteomes" id="UP000245119"/>
    </source>
</evidence>
<dbReference type="GO" id="GO:0009653">
    <property type="term" value="P:anatomical structure morphogenesis"/>
    <property type="evidence" value="ECO:0007669"/>
    <property type="project" value="TreeGrafter"/>
</dbReference>
<sequence>MFNEIHVAVHVPCDKLALWCFLVCCRQVAYIPPTADIGPESRLVRFAYTIEDSSANKLYGQTFDIEILPVNNQVPAFVTNKLLVEEGGHPEHHTQPAVGHGRGHAVQRTALHAGRPASLWHAPEGGQEHEEGGHLHSGGSSQKTHQNISLSLSPLHCGVRWCVTFRYIHDGSDVVLDTFTLALTDGLNQETKVISVEIVPIDDQTPQLSQDLRPLLIVSEGDEAAITPRILSATDEDTDDEALIFLIVKQPRYGVLQLKDQNFLASSDLPVYDLNITITPVNNQKPVIQLGNPILVAEGESFRFSEDVLSVTDADSKTKTVVFMITKQPQWGFIENIKPSPGSEKSNAGKRVNSFNFGDILDGSVNYVQANHRGVLSL</sequence>
<reference evidence="6 7" key="1">
    <citation type="submission" date="2018-04" db="EMBL/GenBank/DDBJ databases">
        <title>The genome of golden apple snail Pomacea canaliculata provides insight into stress tolerance and invasive adaptation.</title>
        <authorList>
            <person name="Liu C."/>
            <person name="Liu B."/>
            <person name="Ren Y."/>
            <person name="Zhang Y."/>
            <person name="Wang H."/>
            <person name="Li S."/>
            <person name="Jiang F."/>
            <person name="Yin L."/>
            <person name="Zhang G."/>
            <person name="Qian W."/>
            <person name="Fan W."/>
        </authorList>
    </citation>
    <scope>NUCLEOTIDE SEQUENCE [LARGE SCALE GENOMIC DNA]</scope>
    <source>
        <strain evidence="6">SZHN2017</strain>
        <tissue evidence="6">Muscle</tissue>
    </source>
</reference>
<evidence type="ECO:0000256" key="3">
    <source>
        <dbReference type="ARBA" id="ARBA00023180"/>
    </source>
</evidence>
<feature type="region of interest" description="Disordered" evidence="5">
    <location>
        <begin position="118"/>
        <end position="146"/>
    </location>
</feature>
<dbReference type="Proteomes" id="UP000245119">
    <property type="component" value="Linkage Group LG10"/>
</dbReference>
<dbReference type="EMBL" id="PZQS01000010">
    <property type="protein sequence ID" value="PVD22707.1"/>
    <property type="molecule type" value="Genomic_DNA"/>
</dbReference>
<organism evidence="6 7">
    <name type="scientific">Pomacea canaliculata</name>
    <name type="common">Golden apple snail</name>
    <dbReference type="NCBI Taxonomy" id="400727"/>
    <lineage>
        <taxon>Eukaryota</taxon>
        <taxon>Metazoa</taxon>
        <taxon>Spiralia</taxon>
        <taxon>Lophotrochozoa</taxon>
        <taxon>Mollusca</taxon>
        <taxon>Gastropoda</taxon>
        <taxon>Caenogastropoda</taxon>
        <taxon>Architaenioglossa</taxon>
        <taxon>Ampullarioidea</taxon>
        <taxon>Ampullariidae</taxon>
        <taxon>Pomacea</taxon>
    </lineage>
</organism>
<evidence type="ECO:0000256" key="1">
    <source>
        <dbReference type="ARBA" id="ARBA00022729"/>
    </source>
</evidence>
<evidence type="ECO:0000256" key="4">
    <source>
        <dbReference type="PROSITE-ProRule" id="PRU01201"/>
    </source>
</evidence>
<protein>
    <recommendedName>
        <fullName evidence="8">Cadherin domain-containing protein</fullName>
    </recommendedName>
</protein>
<comment type="caution">
    <text evidence="6">The sequence shown here is derived from an EMBL/GenBank/DDBJ whole genome shotgun (WGS) entry which is preliminary data.</text>
</comment>
<dbReference type="PROSITE" id="PS51854">
    <property type="entry name" value="CSPG"/>
    <property type="match status" value="1"/>
</dbReference>
<dbReference type="PANTHER" id="PTHR45739">
    <property type="entry name" value="MATRIX PROTEIN, PUTATIVE-RELATED"/>
    <property type="match status" value="1"/>
</dbReference>
<keyword evidence="2" id="KW-0677">Repeat</keyword>